<reference evidence="6" key="2">
    <citation type="submission" date="2015-01" db="EMBL/GenBank/DDBJ databases">
        <title>Evolutionary Origins and Diversification of the Mycorrhizal Mutualists.</title>
        <authorList>
            <consortium name="DOE Joint Genome Institute"/>
            <consortium name="Mycorrhizal Genomics Consortium"/>
            <person name="Kohler A."/>
            <person name="Kuo A."/>
            <person name="Nagy L.G."/>
            <person name="Floudas D."/>
            <person name="Copeland A."/>
            <person name="Barry K.W."/>
            <person name="Cichocki N."/>
            <person name="Veneault-Fourrey C."/>
            <person name="LaButti K."/>
            <person name="Lindquist E.A."/>
            <person name="Lipzen A."/>
            <person name="Lundell T."/>
            <person name="Morin E."/>
            <person name="Murat C."/>
            <person name="Riley R."/>
            <person name="Ohm R."/>
            <person name="Sun H."/>
            <person name="Tunlid A."/>
            <person name="Henrissat B."/>
            <person name="Grigoriev I.V."/>
            <person name="Hibbett D.S."/>
            <person name="Martin F."/>
        </authorList>
    </citation>
    <scope>NUCLEOTIDE SEQUENCE [LARGE SCALE GENOMIC DNA]</scope>
    <source>
        <strain evidence="6">441</strain>
    </source>
</reference>
<dbReference type="PANTHER" id="PTHR13213:SF2">
    <property type="entry name" value="MYB-BINDING PROTEIN 1A"/>
    <property type="match status" value="1"/>
</dbReference>
<reference evidence="5 6" key="1">
    <citation type="submission" date="2014-04" db="EMBL/GenBank/DDBJ databases">
        <authorList>
            <consortium name="DOE Joint Genome Institute"/>
            <person name="Kuo A."/>
            <person name="Kohler A."/>
            <person name="Costa M.D."/>
            <person name="Nagy L.G."/>
            <person name="Floudas D."/>
            <person name="Copeland A."/>
            <person name="Barry K.W."/>
            <person name="Cichocki N."/>
            <person name="Veneault-Fourrey C."/>
            <person name="LaButti K."/>
            <person name="Lindquist E.A."/>
            <person name="Lipzen A."/>
            <person name="Lundell T."/>
            <person name="Morin E."/>
            <person name="Murat C."/>
            <person name="Sun H."/>
            <person name="Tunlid A."/>
            <person name="Henrissat B."/>
            <person name="Grigoriev I.V."/>
            <person name="Hibbett D.S."/>
            <person name="Martin F."/>
            <person name="Nordberg H.P."/>
            <person name="Cantor M.N."/>
            <person name="Hua S.X."/>
        </authorList>
    </citation>
    <scope>NUCLEOTIDE SEQUENCE [LARGE SCALE GENOMIC DNA]</scope>
    <source>
        <strain evidence="5 6">441</strain>
    </source>
</reference>
<feature type="region of interest" description="Disordered" evidence="4">
    <location>
        <begin position="734"/>
        <end position="811"/>
    </location>
</feature>
<evidence type="ECO:0008006" key="7">
    <source>
        <dbReference type="Google" id="ProtNLM"/>
    </source>
</evidence>
<accession>A0A0C9ZNJ7</accession>
<evidence type="ECO:0000313" key="5">
    <source>
        <dbReference type="EMBL" id="KIK21378.1"/>
    </source>
</evidence>
<dbReference type="InterPro" id="IPR016024">
    <property type="entry name" value="ARM-type_fold"/>
</dbReference>
<keyword evidence="6" id="KW-1185">Reference proteome</keyword>
<evidence type="ECO:0000256" key="2">
    <source>
        <dbReference type="ARBA" id="ARBA00006809"/>
    </source>
</evidence>
<dbReference type="PANTHER" id="PTHR13213">
    <property type="entry name" value="MYB-BINDING PROTEIN 1A FAMILY MEMBER"/>
    <property type="match status" value="1"/>
</dbReference>
<dbReference type="OrthoDB" id="342531at2759"/>
<keyword evidence="3" id="KW-0539">Nucleus</keyword>
<dbReference type="HOGENOM" id="CLU_005212_0_0_1"/>
<name>A0A0C9ZNJ7_9AGAM</name>
<protein>
    <recommendedName>
        <fullName evidence="7">DNA polymerase V</fullName>
    </recommendedName>
</protein>
<organism evidence="5 6">
    <name type="scientific">Pisolithus microcarpus 441</name>
    <dbReference type="NCBI Taxonomy" id="765257"/>
    <lineage>
        <taxon>Eukaryota</taxon>
        <taxon>Fungi</taxon>
        <taxon>Dikarya</taxon>
        <taxon>Basidiomycota</taxon>
        <taxon>Agaricomycotina</taxon>
        <taxon>Agaricomycetes</taxon>
        <taxon>Agaricomycetidae</taxon>
        <taxon>Boletales</taxon>
        <taxon>Sclerodermatineae</taxon>
        <taxon>Pisolithaceae</taxon>
        <taxon>Pisolithus</taxon>
    </lineage>
</organism>
<evidence type="ECO:0000313" key="6">
    <source>
        <dbReference type="Proteomes" id="UP000054018"/>
    </source>
</evidence>
<comment type="similarity">
    <text evidence="2">Belongs to the MYBBP1A family.</text>
</comment>
<sequence>MSTTLPLFWDLSSASKKERVDASVKLISALEQFQINHVPPQEGSDTEDGGGDALDLLNSPDVSYSIRRLVRGLASPRESSRLGFSVALTELLSRINTVTCTQVVSLISDSTKKQGSMTGQEERDVLFARLFGLTAVIRSGLLVRQTPLPSSGSSNTQVSSVESYEEVLKKLIEIGEAKSWLRESAWWTVGLAIDAVQDSSVPWKAKALGTTFEYLFSKDKESFWSSEKVAMTLKLQPLWPNHDWDSALAPVFKGPNIFSAGNLAPLGRILKESALDDEEASNPGSGSWNPQIHFVWDMLFDRLLPTSDSKQPPQGSFGEFFRIVVDESLFSSTASAERKYWGFQVFKKALTRVSADQLPMLFTKNLMRSWINHLSKSDRYLHKISLDVAKHIQSFVQENPTLGFPLILQLTGINGSQEFDKLTRTKTVESILTVMDNEGIKNYIVSLLNQVNSKDADEDATALNSRRAWIADQFAALIRNGSVPKSDEWIQVILDWYVVNGLYSIRKKSGSSSIHALRALPSPPFTEEFQTHCCTRLLSCLADLTSQTIVVKKGDKTYKETAVASDGEFWISKVLSTLARLDKDTKHVDPLAPVDEETQALLNGVGKIHEKLGKVSTEKKEVARGFELVLSSLVLQCRCGEENSVESLESCLSAASRMFASKKSSKKKGQQSALPADDGPEPIDILVDLLIGYLENASAYTRSVANEAFSHVTGAAQESTIDLILTQLERRNPSELAEAQEEVMDVSGEEEDESSSEASDDDGSLSEESDGEEAQEIRNKIIDLLKNSGMDDVEEDESNESDEESEELMDDDQMMAIDGHLAEIFRSRKDEQRSKKGVDAQREATHFKNRVLDLIDTFVKREPQSSLNIRLILPLIDLVTKSGMDEKQLSDKAKGILKNRLAKSKDVPTKARRDEVETILREIHQRVRKSHSADNLSVLSQSSLYLCRVLVQLNEDDCVVRIYQESLDDYISRKGSQANLSFFQDFVRRFPALGSRFRDPVLAASSNAVNSYRRCQAFQLLNVILSQHGKKDDQAITSSFQKSLQTTVLDLANGAIDDQSSLSASQLKDPLKVVLLCIRQVQKSDSPPKKAGIWDPAAWNALQVRLAACARFKSSSPLLNMCRQVESIASQLKPQKRNGDGGKRKAEEVVDVTDYSKKSDRKKQRKTKS</sequence>
<dbReference type="InterPro" id="IPR007015">
    <property type="entry name" value="DNA_pol_V/MYBBP1A"/>
</dbReference>
<dbReference type="GO" id="GO:0005730">
    <property type="term" value="C:nucleolus"/>
    <property type="evidence" value="ECO:0007669"/>
    <property type="project" value="InterPro"/>
</dbReference>
<evidence type="ECO:0000256" key="4">
    <source>
        <dbReference type="SAM" id="MobiDB-lite"/>
    </source>
</evidence>
<dbReference type="AlphaFoldDB" id="A0A0C9ZNJ7"/>
<proteinExistence type="inferred from homology"/>
<feature type="compositionally biased region" description="Acidic residues" evidence="4">
    <location>
        <begin position="738"/>
        <end position="774"/>
    </location>
</feature>
<dbReference type="EMBL" id="KN833752">
    <property type="protein sequence ID" value="KIK21378.1"/>
    <property type="molecule type" value="Genomic_DNA"/>
</dbReference>
<feature type="region of interest" description="Disordered" evidence="4">
    <location>
        <begin position="1129"/>
        <end position="1169"/>
    </location>
</feature>
<dbReference type="GO" id="GO:0006355">
    <property type="term" value="P:regulation of DNA-templated transcription"/>
    <property type="evidence" value="ECO:0007669"/>
    <property type="project" value="InterPro"/>
</dbReference>
<feature type="compositionally biased region" description="Basic residues" evidence="4">
    <location>
        <begin position="1159"/>
        <end position="1169"/>
    </location>
</feature>
<dbReference type="SUPFAM" id="SSF48371">
    <property type="entry name" value="ARM repeat"/>
    <property type="match status" value="1"/>
</dbReference>
<dbReference type="GO" id="GO:0000182">
    <property type="term" value="F:rDNA binding"/>
    <property type="evidence" value="ECO:0007669"/>
    <property type="project" value="TreeGrafter"/>
</dbReference>
<evidence type="ECO:0000256" key="1">
    <source>
        <dbReference type="ARBA" id="ARBA00004123"/>
    </source>
</evidence>
<dbReference type="Pfam" id="PF04931">
    <property type="entry name" value="DNA_pol_phi"/>
    <property type="match status" value="1"/>
</dbReference>
<evidence type="ECO:0000256" key="3">
    <source>
        <dbReference type="ARBA" id="ARBA00023242"/>
    </source>
</evidence>
<feature type="compositionally biased region" description="Acidic residues" evidence="4">
    <location>
        <begin position="791"/>
        <end position="811"/>
    </location>
</feature>
<dbReference type="STRING" id="765257.A0A0C9ZNJ7"/>
<dbReference type="Proteomes" id="UP000054018">
    <property type="component" value="Unassembled WGS sequence"/>
</dbReference>
<gene>
    <name evidence="5" type="ORF">PISMIDRAFT_29900</name>
</gene>
<comment type="subcellular location">
    <subcellularLocation>
        <location evidence="1">Nucleus</location>
    </subcellularLocation>
</comment>
<feature type="compositionally biased region" description="Basic and acidic residues" evidence="4">
    <location>
        <begin position="1137"/>
        <end position="1158"/>
    </location>
</feature>